<evidence type="ECO:0000256" key="1">
    <source>
        <dbReference type="ARBA" id="ARBA00004643"/>
    </source>
</evidence>
<keyword evidence="12" id="KW-0131">Cell cycle</keyword>
<evidence type="ECO:0000256" key="7">
    <source>
        <dbReference type="ARBA" id="ARBA00022824"/>
    </source>
</evidence>
<keyword evidence="3" id="KW-0597">Phosphoprotein</keyword>
<reference evidence="19" key="2">
    <citation type="submission" date="2025-08" db="UniProtKB">
        <authorList>
            <consortium name="Ensembl"/>
        </authorList>
    </citation>
    <scope>IDENTIFICATION</scope>
</reference>
<evidence type="ECO:0000256" key="8">
    <source>
        <dbReference type="ARBA" id="ARBA00022968"/>
    </source>
</evidence>
<keyword evidence="11" id="KW-0472">Membrane</keyword>
<dbReference type="SMART" id="SM00540">
    <property type="entry name" value="LEM"/>
    <property type="match status" value="1"/>
</dbReference>
<dbReference type="GO" id="GO:0031468">
    <property type="term" value="P:nuclear membrane reassembly"/>
    <property type="evidence" value="ECO:0007669"/>
    <property type="project" value="UniProtKB-ARBA"/>
</dbReference>
<dbReference type="FunFam" id="1.10.720.40:FF:000001">
    <property type="entry name" value="LEM domain containing 2, isoform CRA_a"/>
    <property type="match status" value="1"/>
</dbReference>
<evidence type="ECO:0000256" key="9">
    <source>
        <dbReference type="ARBA" id="ARBA00022989"/>
    </source>
</evidence>
<reference evidence="19" key="1">
    <citation type="submission" date="2019-08" db="EMBL/GenBank/DDBJ databases">
        <title>Three high-quality genomes provides insights into domestication of ducks.</title>
        <authorList>
            <person name="Hou Z.C."/>
            <person name="Zhu F."/>
            <person name="Yin Z.T."/>
            <person name="Zhang F."/>
        </authorList>
    </citation>
    <scope>NUCLEOTIDE SEQUENCE [LARGE SCALE GENOMIC DNA]</scope>
</reference>
<name>A0A8B9R4K7_ANAPL</name>
<keyword evidence="6" id="KW-0498">Mitosis</keyword>
<evidence type="ECO:0000256" key="16">
    <source>
        <dbReference type="ARBA" id="ARBA00081980"/>
    </source>
</evidence>
<evidence type="ECO:0000313" key="20">
    <source>
        <dbReference type="Proteomes" id="UP000694400"/>
    </source>
</evidence>
<dbReference type="Proteomes" id="UP000694400">
    <property type="component" value="Chromosome 17"/>
</dbReference>
<keyword evidence="4" id="KW-0132">Cell division</keyword>
<dbReference type="SMART" id="SM00248">
    <property type="entry name" value="ANK"/>
    <property type="match status" value="2"/>
</dbReference>
<dbReference type="InterPro" id="IPR003887">
    <property type="entry name" value="LEM_dom"/>
</dbReference>
<dbReference type="GO" id="GO:0051721">
    <property type="term" value="F:protein phosphatase 2A binding"/>
    <property type="evidence" value="ECO:0007669"/>
    <property type="project" value="TreeGrafter"/>
</dbReference>
<evidence type="ECO:0000256" key="11">
    <source>
        <dbReference type="ARBA" id="ARBA00023136"/>
    </source>
</evidence>
<comment type="function">
    <text evidence="13">Involved in mitotic nuclear envelope reassembly by promoting dephosphorylation of BAF/BANF1 during mitotic exit. Coordinates the control of BAF/BANF1 dephosphorylation by inhibiting VRK1 kinase and promoting dephosphorylation of BAF/BANF1 by protein phosphatase 2A (PP2A), thereby facilitating nuclear envelope assembly. May regulate nuclear localization of VRK1 in non-dividing cells. It is unclear whether it acts as a real PP2A regulatory subunit or whether it is involved in recruitment of the PP2A complex. Involved in brain development.</text>
</comment>
<keyword evidence="7" id="KW-0256">Endoplasmic reticulum</keyword>
<evidence type="ECO:0000256" key="10">
    <source>
        <dbReference type="ARBA" id="ARBA00023043"/>
    </source>
</evidence>
<keyword evidence="9" id="KW-1133">Transmembrane helix</keyword>
<evidence type="ECO:0000256" key="5">
    <source>
        <dbReference type="ARBA" id="ARBA00022692"/>
    </source>
</evidence>
<comment type="subcellular location">
    <subcellularLocation>
        <location evidence="1">Endoplasmic reticulum membrane</location>
        <topology evidence="1">Single-pass type III membrane protein</topology>
    </subcellularLocation>
</comment>
<dbReference type="InterPro" id="IPR036770">
    <property type="entry name" value="Ankyrin_rpt-contain_sf"/>
</dbReference>
<evidence type="ECO:0000256" key="13">
    <source>
        <dbReference type="ARBA" id="ARBA00056222"/>
    </source>
</evidence>
<evidence type="ECO:0000256" key="4">
    <source>
        <dbReference type="ARBA" id="ARBA00022618"/>
    </source>
</evidence>
<evidence type="ECO:0000256" key="17">
    <source>
        <dbReference type="SAM" id="MobiDB-lite"/>
    </source>
</evidence>
<protein>
    <recommendedName>
        <fullName evidence="15">Ankyrin repeat and LEM domain-containing protein 2</fullName>
    </recommendedName>
    <alternativeName>
        <fullName evidence="16">LEM domain-containing protein 4</fullName>
    </alternativeName>
</protein>
<keyword evidence="10" id="KW-0040">ANK repeat</keyword>
<dbReference type="SUPFAM" id="SSF48403">
    <property type="entry name" value="Ankyrin repeat"/>
    <property type="match status" value="1"/>
</dbReference>
<dbReference type="Pfam" id="PF03020">
    <property type="entry name" value="LEM"/>
    <property type="match status" value="1"/>
</dbReference>
<dbReference type="Ensembl" id="ENSAPLT00020006220.1">
    <property type="protein sequence ID" value="ENSAPLP00020005786.1"/>
    <property type="gene ID" value="ENSAPLG00020004236.1"/>
</dbReference>
<evidence type="ECO:0000259" key="18">
    <source>
        <dbReference type="PROSITE" id="PS50954"/>
    </source>
</evidence>
<dbReference type="AlphaFoldDB" id="A0A8B9R4K7"/>
<dbReference type="Pfam" id="PF12796">
    <property type="entry name" value="Ank_2"/>
    <property type="match status" value="1"/>
</dbReference>
<dbReference type="Gene3D" id="1.10.720.40">
    <property type="match status" value="1"/>
</dbReference>
<dbReference type="PANTHER" id="PTHR12349">
    <property type="entry name" value="ANKYRIN REPEAT AND LEM DOMAIN-CONTAINING PROTEIN 2"/>
    <property type="match status" value="1"/>
</dbReference>
<evidence type="ECO:0000256" key="12">
    <source>
        <dbReference type="ARBA" id="ARBA00023306"/>
    </source>
</evidence>
<dbReference type="SUPFAM" id="SSF63451">
    <property type="entry name" value="LEM domain"/>
    <property type="match status" value="1"/>
</dbReference>
<evidence type="ECO:0000313" key="19">
    <source>
        <dbReference type="Ensembl" id="ENSAPLP00020005786.1"/>
    </source>
</evidence>
<feature type="region of interest" description="Disordered" evidence="17">
    <location>
        <begin position="767"/>
        <end position="825"/>
    </location>
</feature>
<feature type="compositionally biased region" description="Polar residues" evidence="17">
    <location>
        <begin position="794"/>
        <end position="806"/>
    </location>
</feature>
<sequence length="849" mass="95016">MDAILSRLKQLNPDELREEVVRAGLKCGPITATTRFIFEKKLAQFLLEQQGASEEKGSGWSETAAGNVPSDSSQAESQKALKNAVLNHNHEGNVPEEADFGYCVGLNPPEEEAVMHMNCSAPVCGAGYADSQMSAQMPSSDPPLYYGVCPVYDDILARNERIHVYEDKKEALQAVKMIKGSRFKAFSNREDAEKFAKGICDYFPSPSKSSLTLSPMKTGSFNRDGLCSPEMETANKERANSYKSPRTQDLTAKLRKAVEKGDISTFSELIWSNPRYLIGSGDNPTVVQEGCRYNVMHVAAKENQPGICQLLLDTLENPEFMRLMYPDDDSTMLKNRIRYIVDLYLNTPDKMGFDTPLHFACKFGNLDVVNVLTSHPAIVKNPRNKYDQTPAEVVCERSKNKSAELKEKLREYLKGRYYVPLLRAEDNSSAPVIGAPWSPDQTDEIPQTPLSKYPGSPKDPVLSIRAFAGPMSPSKAEEFRRLWKTPPREKAGFFHNVRKSDLERGVERVGRELAHELGFPWVEYWEFLGCFVDLSSQEGLRKLEEYLSHREMSEKAQQETGENETCNRFKTPHPSGKKKCCNSISVGAFLDEDDDDMSLEEIKNRQNAARNNSPPIVSKEPSIDAIGDSECDILSLERTVNIIETSDHPRKHLRDGEECRVLPICSMMSEFESLTFREQEGAGESSKISEKTVNERILAQRISQELGWLIAWTDVSFSFILFCFYSREQPSKLDSDVLAAIEAEQIDPQKYPLIYKWKHAVQSYSSSDRQSWPSPALKGRFKSQSTAAGPPNASVYSSPGRNSPVTGSPGKYGNAASFSPDPGSPGRYSPACINHALLKLRYFSEPPTH</sequence>
<accession>A0A8B9R4K7</accession>
<dbReference type="InterPro" id="IPR011015">
    <property type="entry name" value="LEM/LEM-like_dom_sf"/>
</dbReference>
<organism evidence="19 20">
    <name type="scientific">Anas platyrhynchos</name>
    <name type="common">Mallard</name>
    <name type="synonym">Anas boschas</name>
    <dbReference type="NCBI Taxonomy" id="8839"/>
    <lineage>
        <taxon>Eukaryota</taxon>
        <taxon>Metazoa</taxon>
        <taxon>Chordata</taxon>
        <taxon>Craniata</taxon>
        <taxon>Vertebrata</taxon>
        <taxon>Euteleostomi</taxon>
        <taxon>Archelosauria</taxon>
        <taxon>Archosauria</taxon>
        <taxon>Dinosauria</taxon>
        <taxon>Saurischia</taxon>
        <taxon>Theropoda</taxon>
        <taxon>Coelurosauria</taxon>
        <taxon>Aves</taxon>
        <taxon>Neognathae</taxon>
        <taxon>Galloanserae</taxon>
        <taxon>Anseriformes</taxon>
        <taxon>Anatidae</taxon>
        <taxon>Anatinae</taxon>
        <taxon>Anas</taxon>
    </lineage>
</organism>
<evidence type="ECO:0000256" key="2">
    <source>
        <dbReference type="ARBA" id="ARBA00007597"/>
    </source>
</evidence>
<dbReference type="GO" id="GO:0005789">
    <property type="term" value="C:endoplasmic reticulum membrane"/>
    <property type="evidence" value="ECO:0007669"/>
    <property type="project" value="UniProtKB-SubCell"/>
</dbReference>
<evidence type="ECO:0000256" key="3">
    <source>
        <dbReference type="ARBA" id="ARBA00022553"/>
    </source>
</evidence>
<dbReference type="PROSITE" id="PS50954">
    <property type="entry name" value="LEM"/>
    <property type="match status" value="1"/>
</dbReference>
<dbReference type="InterPro" id="IPR002110">
    <property type="entry name" value="Ankyrin_rpt"/>
</dbReference>
<feature type="region of interest" description="Disordered" evidence="17">
    <location>
        <begin position="53"/>
        <end position="75"/>
    </location>
</feature>
<evidence type="ECO:0000256" key="14">
    <source>
        <dbReference type="ARBA" id="ARBA00063367"/>
    </source>
</evidence>
<evidence type="ECO:0000256" key="6">
    <source>
        <dbReference type="ARBA" id="ARBA00022776"/>
    </source>
</evidence>
<reference evidence="19" key="3">
    <citation type="submission" date="2025-09" db="UniProtKB">
        <authorList>
            <consortium name="Ensembl"/>
        </authorList>
    </citation>
    <scope>IDENTIFICATION</scope>
</reference>
<proteinExistence type="inferred from homology"/>
<dbReference type="GO" id="GO:0007399">
    <property type="term" value="P:nervous system development"/>
    <property type="evidence" value="ECO:0007669"/>
    <property type="project" value="UniProtKB-ARBA"/>
</dbReference>
<dbReference type="PANTHER" id="PTHR12349:SF4">
    <property type="entry name" value="ANKYRIN REPEAT AND LEM DOMAIN-CONTAINING PROTEIN 2"/>
    <property type="match status" value="1"/>
</dbReference>
<dbReference type="FunFam" id="1.25.40.20:FF:000072">
    <property type="entry name" value="Ankyrin repeat and LEM domain containing 2"/>
    <property type="match status" value="1"/>
</dbReference>
<keyword evidence="5" id="KW-0812">Transmembrane</keyword>
<dbReference type="InterPro" id="IPR056237">
    <property type="entry name" value="ANKLE2_3rd"/>
</dbReference>
<dbReference type="GO" id="GO:0051301">
    <property type="term" value="P:cell division"/>
    <property type="evidence" value="ECO:0007669"/>
    <property type="project" value="UniProtKB-KW"/>
</dbReference>
<dbReference type="Pfam" id="PF24567">
    <property type="entry name" value="ANKLE2_3rd"/>
    <property type="match status" value="1"/>
</dbReference>
<keyword evidence="8" id="KW-0735">Signal-anchor</keyword>
<feature type="domain" description="LEM" evidence="18">
    <location>
        <begin position="5"/>
        <end position="49"/>
    </location>
</feature>
<comment type="similarity">
    <text evidence="2">Belongs to the ANKLE2 family.</text>
</comment>
<dbReference type="CDD" id="cd12944">
    <property type="entry name" value="LEM_ANKL2"/>
    <property type="match status" value="1"/>
</dbReference>
<comment type="subunit">
    <text evidence="14">Interacts with BAF/BANF1. Interacts with protein phosphatase 2A (PP2A) components PPP2C (PPP2CA or PPP2CB) and PPP2R1A.</text>
</comment>
<dbReference type="InterPro" id="IPR035006">
    <property type="entry name" value="LEM_ANKL2"/>
</dbReference>
<evidence type="ECO:0000256" key="15">
    <source>
        <dbReference type="ARBA" id="ARBA00074558"/>
    </source>
</evidence>
<dbReference type="Gene3D" id="1.25.40.20">
    <property type="entry name" value="Ankyrin repeat-containing domain"/>
    <property type="match status" value="1"/>
</dbReference>